<dbReference type="NCBIfam" id="TIGR03240">
    <property type="entry name" value="arg_catab_astD"/>
    <property type="match status" value="1"/>
</dbReference>
<dbReference type="NCBIfam" id="NF006992">
    <property type="entry name" value="PRK09457.1"/>
    <property type="match status" value="1"/>
</dbReference>
<organism evidence="10 11">
    <name type="scientific">Stieleria magnilauensis</name>
    <dbReference type="NCBI Taxonomy" id="2527963"/>
    <lineage>
        <taxon>Bacteria</taxon>
        <taxon>Pseudomonadati</taxon>
        <taxon>Planctomycetota</taxon>
        <taxon>Planctomycetia</taxon>
        <taxon>Pirellulales</taxon>
        <taxon>Pirellulaceae</taxon>
        <taxon>Stieleria</taxon>
    </lineage>
</organism>
<evidence type="ECO:0000256" key="6">
    <source>
        <dbReference type="ARBA" id="ARBA00048142"/>
    </source>
</evidence>
<dbReference type="GO" id="GO:0043824">
    <property type="term" value="F:succinylglutamate-semialdehyde dehydrogenase activity"/>
    <property type="evidence" value="ECO:0007669"/>
    <property type="project" value="UniProtKB-EC"/>
</dbReference>
<sequence length="482" mass="50973">MTASSESTPPLVACFPGTNEVVWEGTVATEMQVADAVSHARAALTSWQTSPVEERIAVAERFADAAIQSQDQIAQQISRETGKPHWEAVGEAKLIPAKVKLAIEAYRERSGAQQIDLPQGIGRVVYRGVGVMAVLGPFNFPAHLPNGHIVPALIAGNTVVFKPSEMTPGTGELLVQLWQAAGLPPGVLQTVQGDGKVGATLVSQAVDGVLFTGSYSAGCAIHRSLAGRPQVLLALEMGGNNPMVVHQAKDLDAAAYLTAVSAFVTAGQRCTCARRLVLVDGADTEPLLERLTVHCQTLRIGLPDDDPQPFMGPLISSLAADRVLSAQAEWLRGGAVELVTAERDPRNPALIRPGLIDVTAMPDRNDEEVFGPLLQVVRVADFDAAIDEANRTAYGLSASLLCDDRELFDRFRTFIRAGVVNWNQATIGASGRLPFGGLGASGNHRPSGYFAADYCSDAAAMLESESLSMPATIMPGIDPAPA</sequence>
<name>A0ABX5XPG2_9BACT</name>
<evidence type="ECO:0000313" key="11">
    <source>
        <dbReference type="Proteomes" id="UP000318081"/>
    </source>
</evidence>
<keyword evidence="4 8" id="KW-0560">Oxidoreductase</keyword>
<gene>
    <name evidence="10" type="primary">astD</name>
    <name evidence="10" type="ORF">TBK1r_28310</name>
</gene>
<keyword evidence="11" id="KW-1185">Reference proteome</keyword>
<dbReference type="Proteomes" id="UP000318081">
    <property type="component" value="Chromosome"/>
</dbReference>
<evidence type="ECO:0000256" key="4">
    <source>
        <dbReference type="ARBA" id="ARBA00023002"/>
    </source>
</evidence>
<evidence type="ECO:0000259" key="9">
    <source>
        <dbReference type="Pfam" id="PF00171"/>
    </source>
</evidence>
<evidence type="ECO:0000313" key="10">
    <source>
        <dbReference type="EMBL" id="QDV83888.1"/>
    </source>
</evidence>
<dbReference type="InterPro" id="IPR029510">
    <property type="entry name" value="Ald_DH_CS_GLU"/>
</dbReference>
<evidence type="ECO:0000256" key="5">
    <source>
        <dbReference type="ARBA" id="ARBA00023027"/>
    </source>
</evidence>
<accession>A0ABX5XPG2</accession>
<evidence type="ECO:0000256" key="1">
    <source>
        <dbReference type="ARBA" id="ARBA00004786"/>
    </source>
</evidence>
<dbReference type="InterPro" id="IPR016160">
    <property type="entry name" value="Ald_DH_CS_CYS"/>
</dbReference>
<proteinExistence type="inferred from homology"/>
<dbReference type="InterPro" id="IPR015590">
    <property type="entry name" value="Aldehyde_DH_dom"/>
</dbReference>
<feature type="active site" evidence="7">
    <location>
        <position position="236"/>
    </location>
</feature>
<dbReference type="SUPFAM" id="SSF53720">
    <property type="entry name" value="ALDH-like"/>
    <property type="match status" value="1"/>
</dbReference>
<dbReference type="EMBL" id="CP036432">
    <property type="protein sequence ID" value="QDV83888.1"/>
    <property type="molecule type" value="Genomic_DNA"/>
</dbReference>
<comment type="catalytic activity">
    <reaction evidence="6">
        <text>L-glutamate 5-semialdehyde + NAD(+) + H2O = L-glutamate + NADH + 2 H(+)</text>
        <dbReference type="Rhea" id="RHEA:30235"/>
        <dbReference type="ChEBI" id="CHEBI:15377"/>
        <dbReference type="ChEBI" id="CHEBI:15378"/>
        <dbReference type="ChEBI" id="CHEBI:29985"/>
        <dbReference type="ChEBI" id="CHEBI:57540"/>
        <dbReference type="ChEBI" id="CHEBI:57945"/>
        <dbReference type="ChEBI" id="CHEBI:58066"/>
        <dbReference type="EC" id="1.2.1.88"/>
    </reaction>
</comment>
<dbReference type="PROSITE" id="PS00070">
    <property type="entry name" value="ALDEHYDE_DEHYDR_CYS"/>
    <property type="match status" value="1"/>
</dbReference>
<dbReference type="CDD" id="cd07095">
    <property type="entry name" value="ALDH_SGSD_AstD"/>
    <property type="match status" value="1"/>
</dbReference>
<dbReference type="PANTHER" id="PTHR42862">
    <property type="entry name" value="DELTA-1-PYRROLINE-5-CARBOXYLATE DEHYDROGENASE 1, ISOFORM A-RELATED"/>
    <property type="match status" value="1"/>
</dbReference>
<keyword evidence="5" id="KW-0520">NAD</keyword>
<evidence type="ECO:0000256" key="8">
    <source>
        <dbReference type="RuleBase" id="RU003345"/>
    </source>
</evidence>
<comment type="pathway">
    <text evidence="1">Amino-acid degradation; L-proline degradation into L-glutamate; L-glutamate from L-proline: step 2/2.</text>
</comment>
<dbReference type="RefSeq" id="WP_145211370.1">
    <property type="nucleotide sequence ID" value="NZ_CP036432.1"/>
</dbReference>
<reference evidence="10 11" key="1">
    <citation type="submission" date="2019-02" db="EMBL/GenBank/DDBJ databases">
        <title>Deep-cultivation of Planctomycetes and their phenomic and genomic characterization uncovers novel biology.</title>
        <authorList>
            <person name="Wiegand S."/>
            <person name="Jogler M."/>
            <person name="Boedeker C."/>
            <person name="Pinto D."/>
            <person name="Vollmers J."/>
            <person name="Rivas-Marin E."/>
            <person name="Kohn T."/>
            <person name="Peeters S.H."/>
            <person name="Heuer A."/>
            <person name="Rast P."/>
            <person name="Oberbeckmann S."/>
            <person name="Bunk B."/>
            <person name="Jeske O."/>
            <person name="Meyerdierks A."/>
            <person name="Storesund J.E."/>
            <person name="Kallscheuer N."/>
            <person name="Luecker S."/>
            <person name="Lage O.M."/>
            <person name="Pohl T."/>
            <person name="Merkel B.J."/>
            <person name="Hornburger P."/>
            <person name="Mueller R.-W."/>
            <person name="Bruemmer F."/>
            <person name="Labrenz M."/>
            <person name="Spormann A.M."/>
            <person name="Op den Camp H."/>
            <person name="Overmann J."/>
            <person name="Amann R."/>
            <person name="Jetten M.S.M."/>
            <person name="Mascher T."/>
            <person name="Medema M.H."/>
            <person name="Devos D.P."/>
            <person name="Kaster A.-K."/>
            <person name="Ovreas L."/>
            <person name="Rohde M."/>
            <person name="Galperin M.Y."/>
            <person name="Jogler C."/>
        </authorList>
    </citation>
    <scope>NUCLEOTIDE SEQUENCE [LARGE SCALE GENOMIC DNA]</scope>
    <source>
        <strain evidence="10 11">TBK1r</strain>
    </source>
</reference>
<dbReference type="Gene3D" id="3.40.309.10">
    <property type="entry name" value="Aldehyde Dehydrogenase, Chain A, domain 2"/>
    <property type="match status" value="1"/>
</dbReference>
<dbReference type="Gene3D" id="3.40.605.10">
    <property type="entry name" value="Aldehyde Dehydrogenase, Chain A, domain 1"/>
    <property type="match status" value="1"/>
</dbReference>
<dbReference type="InterPro" id="IPR016163">
    <property type="entry name" value="Ald_DH_C"/>
</dbReference>
<evidence type="ECO:0000256" key="3">
    <source>
        <dbReference type="ARBA" id="ARBA00022503"/>
    </source>
</evidence>
<dbReference type="PROSITE" id="PS00687">
    <property type="entry name" value="ALDEHYDE_DEHYDR_GLU"/>
    <property type="match status" value="1"/>
</dbReference>
<dbReference type="EC" id="1.2.1.88" evidence="2"/>
<evidence type="ECO:0000256" key="7">
    <source>
        <dbReference type="PROSITE-ProRule" id="PRU10007"/>
    </source>
</evidence>
<dbReference type="InterPro" id="IPR017649">
    <property type="entry name" value="SuccinylGlu_semiald_DH_AstD"/>
</dbReference>
<protein>
    <recommendedName>
        <fullName evidence="2">L-glutamate gamma-semialdehyde dehydrogenase</fullName>
        <ecNumber evidence="2">1.2.1.88</ecNumber>
    </recommendedName>
</protein>
<dbReference type="PANTHER" id="PTHR42862:SF1">
    <property type="entry name" value="DELTA-1-PYRROLINE-5-CARBOXYLATE DEHYDROGENASE 2, ISOFORM A-RELATED"/>
    <property type="match status" value="1"/>
</dbReference>
<comment type="similarity">
    <text evidence="8">Belongs to the aldehyde dehydrogenase family.</text>
</comment>
<keyword evidence="3" id="KW-0056">Arginine metabolism</keyword>
<dbReference type="InterPro" id="IPR050485">
    <property type="entry name" value="Proline_metab_enzyme"/>
</dbReference>
<dbReference type="InterPro" id="IPR016162">
    <property type="entry name" value="Ald_DH_N"/>
</dbReference>
<dbReference type="Pfam" id="PF00171">
    <property type="entry name" value="Aldedh"/>
    <property type="match status" value="1"/>
</dbReference>
<evidence type="ECO:0000256" key="2">
    <source>
        <dbReference type="ARBA" id="ARBA00012884"/>
    </source>
</evidence>
<dbReference type="InterPro" id="IPR016161">
    <property type="entry name" value="Ald_DH/histidinol_DH"/>
</dbReference>
<feature type="domain" description="Aldehyde dehydrogenase" evidence="9">
    <location>
        <begin position="12"/>
        <end position="453"/>
    </location>
</feature>